<feature type="compositionally biased region" description="Polar residues" evidence="1">
    <location>
        <begin position="609"/>
        <end position="631"/>
    </location>
</feature>
<evidence type="ECO:0000256" key="2">
    <source>
        <dbReference type="SAM" id="Phobius"/>
    </source>
</evidence>
<keyword evidence="2" id="KW-0812">Transmembrane</keyword>
<feature type="compositionally biased region" description="Basic and acidic residues" evidence="1">
    <location>
        <begin position="578"/>
        <end position="587"/>
    </location>
</feature>
<dbReference type="Proteomes" id="UP000297299">
    <property type="component" value="Unassembled WGS sequence"/>
</dbReference>
<evidence type="ECO:0000256" key="1">
    <source>
        <dbReference type="SAM" id="MobiDB-lite"/>
    </source>
</evidence>
<feature type="region of interest" description="Disordered" evidence="1">
    <location>
        <begin position="609"/>
        <end position="657"/>
    </location>
</feature>
<feature type="region of interest" description="Disordered" evidence="1">
    <location>
        <begin position="293"/>
        <end position="435"/>
    </location>
</feature>
<keyword evidence="2" id="KW-1133">Transmembrane helix</keyword>
<keyword evidence="2" id="KW-0472">Membrane</keyword>
<feature type="compositionally biased region" description="Polar residues" evidence="1">
    <location>
        <begin position="218"/>
        <end position="234"/>
    </location>
</feature>
<proteinExistence type="predicted"/>
<feature type="compositionally biased region" description="Polar residues" evidence="1">
    <location>
        <begin position="414"/>
        <end position="423"/>
    </location>
</feature>
<feature type="region of interest" description="Disordered" evidence="1">
    <location>
        <begin position="508"/>
        <end position="593"/>
    </location>
</feature>
<accession>A0A4Y8CPL9</accession>
<feature type="region of interest" description="Disordered" evidence="1">
    <location>
        <begin position="250"/>
        <end position="280"/>
    </location>
</feature>
<keyword evidence="4" id="KW-1185">Reference proteome</keyword>
<evidence type="ECO:0000313" key="4">
    <source>
        <dbReference type="Proteomes" id="UP000297299"/>
    </source>
</evidence>
<feature type="compositionally biased region" description="Pro residues" evidence="1">
    <location>
        <begin position="316"/>
        <end position="334"/>
    </location>
</feature>
<feature type="compositionally biased region" description="Low complexity" evidence="1">
    <location>
        <begin position="639"/>
        <end position="650"/>
    </location>
</feature>
<organism evidence="3 4">
    <name type="scientific">Botryotinia calthae</name>
    <dbReference type="NCBI Taxonomy" id="38488"/>
    <lineage>
        <taxon>Eukaryota</taxon>
        <taxon>Fungi</taxon>
        <taxon>Dikarya</taxon>
        <taxon>Ascomycota</taxon>
        <taxon>Pezizomycotina</taxon>
        <taxon>Leotiomycetes</taxon>
        <taxon>Helotiales</taxon>
        <taxon>Sclerotiniaceae</taxon>
        <taxon>Botryotinia</taxon>
    </lineage>
</organism>
<feature type="region of interest" description="Disordered" evidence="1">
    <location>
        <begin position="218"/>
        <end position="238"/>
    </location>
</feature>
<dbReference type="OrthoDB" id="5431298at2759"/>
<name>A0A4Y8CPL9_9HELO</name>
<sequence length="725" mass="77552">MDLNVDAQNFNQSIFIRESRECSSGQLWYVCDANDFHGCCSVDACSVSECPDANTAAVGASSASTTSSTSFPKATSYTFTSVFTTSSTSFPKATSYTFTSVFTTITLSQITESSQSNLQTTPQTLSPPTIVLSTTISNPVSSPTHTPSSSPTTVAQTTPPTSSASIIAGAVVGSVALICFAMAAFCCFRFRQKKKQDRNRMFAGRDSPDPETIQFYSTTGMTLQTPSRTSTRSPGFSGLGLGDVFAPFGGRIRTGSTSSAPKSPPGAPAMSGSQVSVPSHSITAVHSSLIPNSQEDDEQERLLSHGPEKSSQAPPESLPPAFHPFPGMPIPRPAYRPSIGITTSELDGREIGRRSVSVGGSERMSESQSDGAVSAMSTPSLAVTPGPSTHPVQGQTQGYWHPNTPPNLPLSLSGQSIQSQCRGNSSNSSSINPDANMNQAAASQYAQAQYSLQQAQHQYTQQVASARHVKGMNASSNEAQNPYQMYRNSREHQQNMEYQHALVRAQEGRARALSETQGQGNGQPQGQRNIQKGKGRDRMNSMNSMSQEEYTGENDDKELRRESSTHSIPTGLGSDARPAPREPEKGTNPHNQNAQMQVHATLYEKQEDFSQPLSNQGSQPKQSDTSRQTCQAHRANPDSLSSTGSPNSTSANVGALNPEPVYKHPGFDVECSFVAPTPPPQMIEISGGMDKKRSHVLSWSEYDTGGELPVLPALDGKGRGKKIVE</sequence>
<feature type="compositionally biased region" description="Low complexity" evidence="1">
    <location>
        <begin position="137"/>
        <end position="153"/>
    </location>
</feature>
<feature type="compositionally biased region" description="Basic and acidic residues" evidence="1">
    <location>
        <begin position="716"/>
        <end position="725"/>
    </location>
</feature>
<feature type="compositionally biased region" description="Polar residues" evidence="1">
    <location>
        <begin position="366"/>
        <end position="398"/>
    </location>
</feature>
<protein>
    <submittedName>
        <fullName evidence="3">Uncharacterized protein</fullName>
    </submittedName>
</protein>
<gene>
    <name evidence="3" type="ORF">BOTCAL_0417g00100</name>
</gene>
<feature type="region of interest" description="Disordered" evidence="1">
    <location>
        <begin position="136"/>
        <end position="160"/>
    </location>
</feature>
<evidence type="ECO:0000313" key="3">
    <source>
        <dbReference type="EMBL" id="TEY40854.1"/>
    </source>
</evidence>
<feature type="transmembrane region" description="Helical" evidence="2">
    <location>
        <begin position="166"/>
        <end position="190"/>
    </location>
</feature>
<dbReference type="AlphaFoldDB" id="A0A4Y8CPL9"/>
<feature type="region of interest" description="Disordered" evidence="1">
    <location>
        <begin position="704"/>
        <end position="725"/>
    </location>
</feature>
<comment type="caution">
    <text evidence="3">The sequence shown here is derived from an EMBL/GenBank/DDBJ whole genome shotgun (WGS) entry which is preliminary data.</text>
</comment>
<dbReference type="EMBL" id="PHWZ01000416">
    <property type="protein sequence ID" value="TEY40854.1"/>
    <property type="molecule type" value="Genomic_DNA"/>
</dbReference>
<feature type="compositionally biased region" description="Polar residues" evidence="1">
    <location>
        <begin position="540"/>
        <end position="549"/>
    </location>
</feature>
<dbReference type="STRING" id="38488.A0A4Y8CPL9"/>
<reference evidence="3 4" key="1">
    <citation type="submission" date="2017-11" db="EMBL/GenBank/DDBJ databases">
        <title>Comparative genomics of Botrytis spp.</title>
        <authorList>
            <person name="Valero-Jimenez C.A."/>
            <person name="Tapia P."/>
            <person name="Veloso J."/>
            <person name="Silva-Moreno E."/>
            <person name="Staats M."/>
            <person name="Valdes J.H."/>
            <person name="Van Kan J.A.L."/>
        </authorList>
    </citation>
    <scope>NUCLEOTIDE SEQUENCE [LARGE SCALE GENOMIC DNA]</scope>
    <source>
        <strain evidence="3 4">MUCL2830</strain>
    </source>
</reference>